<keyword evidence="3" id="KW-0804">Transcription</keyword>
<protein>
    <submittedName>
        <fullName evidence="5">Putative transcriptional regulator</fullName>
    </submittedName>
</protein>
<dbReference type="SUPFAM" id="SSF46785">
    <property type="entry name" value="Winged helix' DNA-binding domain"/>
    <property type="match status" value="1"/>
</dbReference>
<dbReference type="PANTHER" id="PTHR38465">
    <property type="entry name" value="HTH-TYPE TRANSCRIPTIONAL REGULATOR MJ1563-RELATED"/>
    <property type="match status" value="1"/>
</dbReference>
<evidence type="ECO:0000313" key="6">
    <source>
        <dbReference type="Proteomes" id="UP000569329"/>
    </source>
</evidence>
<evidence type="ECO:0000313" key="5">
    <source>
        <dbReference type="EMBL" id="MBA8822723.1"/>
    </source>
</evidence>
<dbReference type="Gene3D" id="1.10.10.10">
    <property type="entry name" value="Winged helix-like DNA-binding domain superfamily/Winged helix DNA-binding domain"/>
    <property type="match status" value="1"/>
</dbReference>
<comment type="caution">
    <text evidence="5">The sequence shown here is derived from an EMBL/GenBank/DDBJ whole genome shotgun (WGS) entry which is preliminary data.</text>
</comment>
<dbReference type="AlphaFoldDB" id="A0A839DNT1"/>
<evidence type="ECO:0000256" key="2">
    <source>
        <dbReference type="ARBA" id="ARBA00023125"/>
    </source>
</evidence>
<keyword evidence="6" id="KW-1185">Reference proteome</keyword>
<dbReference type="Proteomes" id="UP000569329">
    <property type="component" value="Unassembled WGS sequence"/>
</dbReference>
<dbReference type="GO" id="GO:0003677">
    <property type="term" value="F:DNA binding"/>
    <property type="evidence" value="ECO:0007669"/>
    <property type="project" value="UniProtKB-KW"/>
</dbReference>
<keyword evidence="2" id="KW-0238">DNA-binding</keyword>
<evidence type="ECO:0000259" key="4">
    <source>
        <dbReference type="Pfam" id="PF12802"/>
    </source>
</evidence>
<dbReference type="InterPro" id="IPR000835">
    <property type="entry name" value="HTH_MarR-typ"/>
</dbReference>
<gene>
    <name evidence="5" type="ORF">FHX42_000052</name>
</gene>
<name>A0A839DNT1_9PSEU</name>
<dbReference type="InterPro" id="IPR036390">
    <property type="entry name" value="WH_DNA-bd_sf"/>
</dbReference>
<feature type="domain" description="HTH marR-type" evidence="4">
    <location>
        <begin position="33"/>
        <end position="92"/>
    </location>
</feature>
<keyword evidence="1" id="KW-0805">Transcription regulation</keyword>
<dbReference type="InterPro" id="IPR052362">
    <property type="entry name" value="HTH-GbsR_regulator"/>
</dbReference>
<accession>A0A839DNT1</accession>
<dbReference type="RefSeq" id="WP_182542079.1">
    <property type="nucleotide sequence ID" value="NZ_JACGWZ010000001.1"/>
</dbReference>
<evidence type="ECO:0000256" key="3">
    <source>
        <dbReference type="ARBA" id="ARBA00023163"/>
    </source>
</evidence>
<sequence length="168" mass="18990">MSAEPDEKDQAVRDEDVVARFVERFALDLSDAGMPRMAARVFTGLLVSEGGRCTAAELAELLRISPASVSGAVRYLTQVGLVSRERDPGQRRDHYRVHDDTWYESLAQRDEQLAHWERTLADGVEAVGADSRAGRRIDETREFFAFLRDELPALLDKWRRQRARGSGD</sequence>
<dbReference type="EMBL" id="JACGWZ010000001">
    <property type="protein sequence ID" value="MBA8822723.1"/>
    <property type="molecule type" value="Genomic_DNA"/>
</dbReference>
<dbReference type="Gene3D" id="1.10.287.160">
    <property type="entry name" value="HR1 repeat"/>
    <property type="match status" value="1"/>
</dbReference>
<organism evidence="5 6">
    <name type="scientific">Halosaccharopolyspora lacisalsi</name>
    <dbReference type="NCBI Taxonomy" id="1000566"/>
    <lineage>
        <taxon>Bacteria</taxon>
        <taxon>Bacillati</taxon>
        <taxon>Actinomycetota</taxon>
        <taxon>Actinomycetes</taxon>
        <taxon>Pseudonocardiales</taxon>
        <taxon>Pseudonocardiaceae</taxon>
        <taxon>Halosaccharopolyspora</taxon>
    </lineage>
</organism>
<proteinExistence type="predicted"/>
<dbReference type="Pfam" id="PF12802">
    <property type="entry name" value="MarR_2"/>
    <property type="match status" value="1"/>
</dbReference>
<reference evidence="5 6" key="1">
    <citation type="submission" date="2020-07" db="EMBL/GenBank/DDBJ databases">
        <title>Sequencing the genomes of 1000 actinobacteria strains.</title>
        <authorList>
            <person name="Klenk H.-P."/>
        </authorList>
    </citation>
    <scope>NUCLEOTIDE SEQUENCE [LARGE SCALE GENOMIC DNA]</scope>
    <source>
        <strain evidence="5 6">DSM 45975</strain>
    </source>
</reference>
<dbReference type="PANTHER" id="PTHR38465:SF2">
    <property type="entry name" value="HTH-TYPE TRANSCRIPTIONAL REGULATOR MMPR5"/>
    <property type="match status" value="1"/>
</dbReference>
<dbReference type="InterPro" id="IPR036388">
    <property type="entry name" value="WH-like_DNA-bd_sf"/>
</dbReference>
<dbReference type="GO" id="GO:0003700">
    <property type="term" value="F:DNA-binding transcription factor activity"/>
    <property type="evidence" value="ECO:0007669"/>
    <property type="project" value="InterPro"/>
</dbReference>
<evidence type="ECO:0000256" key="1">
    <source>
        <dbReference type="ARBA" id="ARBA00023015"/>
    </source>
</evidence>